<name>A0A3G2S511_MALR7</name>
<dbReference type="GO" id="GO:0046404">
    <property type="term" value="F:ATP-dependent polydeoxyribonucleotide 5'-hydroxyl-kinase activity"/>
    <property type="evidence" value="ECO:0007669"/>
    <property type="project" value="TreeGrafter"/>
</dbReference>
<dbReference type="STRING" id="425264.A0A3G2S511"/>
<dbReference type="PANTHER" id="PTHR12083:SF9">
    <property type="entry name" value="BIFUNCTIONAL POLYNUCLEOTIDE PHOSPHATASE_KINASE"/>
    <property type="match status" value="1"/>
</dbReference>
<organism evidence="1 2">
    <name type="scientific">Malassezia restricta (strain ATCC 96810 / NBRC 103918 / CBS 7877)</name>
    <name type="common">Seborrheic dermatitis infection agent</name>
    <dbReference type="NCBI Taxonomy" id="425264"/>
    <lineage>
        <taxon>Eukaryota</taxon>
        <taxon>Fungi</taxon>
        <taxon>Dikarya</taxon>
        <taxon>Basidiomycota</taxon>
        <taxon>Ustilaginomycotina</taxon>
        <taxon>Malasseziomycetes</taxon>
        <taxon>Malasseziales</taxon>
        <taxon>Malasseziaceae</taxon>
        <taxon>Malassezia</taxon>
    </lineage>
</organism>
<accession>A0A3G2S511</accession>
<keyword evidence="2" id="KW-1185">Reference proteome</keyword>
<evidence type="ECO:0000313" key="1">
    <source>
        <dbReference type="EMBL" id="AYO42382.1"/>
    </source>
</evidence>
<dbReference type="InterPro" id="IPR027417">
    <property type="entry name" value="P-loop_NTPase"/>
</dbReference>
<dbReference type="OrthoDB" id="3512845at2759"/>
<dbReference type="PANTHER" id="PTHR12083">
    <property type="entry name" value="BIFUNCTIONAL POLYNUCLEOTIDE PHOSPHATASE/KINASE"/>
    <property type="match status" value="1"/>
</dbReference>
<reference evidence="1 2" key="1">
    <citation type="submission" date="2018-10" db="EMBL/GenBank/DDBJ databases">
        <title>Complete genome sequence of Malassezia restricta CBS 7877.</title>
        <authorList>
            <person name="Morand S.C."/>
            <person name="Bertignac M."/>
            <person name="Iltis A."/>
            <person name="Kolder I."/>
            <person name="Pirovano W."/>
            <person name="Jourdain R."/>
            <person name="Clavaud C."/>
        </authorList>
    </citation>
    <scope>NUCLEOTIDE SEQUENCE [LARGE SCALE GENOMIC DNA]</scope>
    <source>
        <strain evidence="1 2">CBS 7877</strain>
    </source>
</reference>
<proteinExistence type="predicted"/>
<dbReference type="Pfam" id="PF13671">
    <property type="entry name" value="AAA_33"/>
    <property type="match status" value="1"/>
</dbReference>
<protein>
    <submittedName>
        <fullName evidence="1">Transcription factor bHLH140</fullName>
    </submittedName>
</protein>
<dbReference type="GO" id="GO:0046403">
    <property type="term" value="F:polynucleotide 3'-phosphatase activity"/>
    <property type="evidence" value="ECO:0007669"/>
    <property type="project" value="TreeGrafter"/>
</dbReference>
<dbReference type="VEuPathDB" id="FungiDB:DNF11_1432"/>
<sequence length="141" mass="15614">MADVDASARPVHLVVLGGRVGSGKSSLARAAVATWPGTWRRCSQDALGSRRAVERAAREALWRGEHVLIDRTNLDRAQRAHWLRLAHEVRAVRPVVVSLLWLDVDASVCRERLAVRQGHPTLRTPAQAHAYVRGADAVCYR</sequence>
<gene>
    <name evidence="1" type="primary">BHLH140</name>
    <name evidence="1" type="ORF">DNF11_1432</name>
</gene>
<evidence type="ECO:0000313" key="2">
    <source>
        <dbReference type="Proteomes" id="UP000269793"/>
    </source>
</evidence>
<dbReference type="GO" id="GO:0003690">
    <property type="term" value="F:double-stranded DNA binding"/>
    <property type="evidence" value="ECO:0007669"/>
    <property type="project" value="TreeGrafter"/>
</dbReference>
<dbReference type="Proteomes" id="UP000269793">
    <property type="component" value="Chromosome II"/>
</dbReference>
<dbReference type="SUPFAM" id="SSF52540">
    <property type="entry name" value="P-loop containing nucleoside triphosphate hydrolases"/>
    <property type="match status" value="1"/>
</dbReference>
<dbReference type="GO" id="GO:0006281">
    <property type="term" value="P:DNA repair"/>
    <property type="evidence" value="ECO:0007669"/>
    <property type="project" value="TreeGrafter"/>
</dbReference>
<dbReference type="AlphaFoldDB" id="A0A3G2S511"/>
<dbReference type="EMBL" id="CP033149">
    <property type="protein sequence ID" value="AYO42382.1"/>
    <property type="molecule type" value="Genomic_DNA"/>
</dbReference>
<dbReference type="Gene3D" id="3.40.50.300">
    <property type="entry name" value="P-loop containing nucleotide triphosphate hydrolases"/>
    <property type="match status" value="1"/>
</dbReference>